<feature type="region of interest" description="Disordered" evidence="8">
    <location>
        <begin position="1"/>
        <end position="22"/>
    </location>
</feature>
<dbReference type="OrthoDB" id="60033at2759"/>
<feature type="domain" description="HSF-type DNA-binding" evidence="9">
    <location>
        <begin position="33"/>
        <end position="136"/>
    </location>
</feature>
<evidence type="ECO:0000256" key="7">
    <source>
        <dbReference type="RuleBase" id="RU004020"/>
    </source>
</evidence>
<keyword evidence="4" id="KW-0238">DNA-binding</keyword>
<protein>
    <submittedName>
        <fullName evidence="10">Flocculation suppression protein</fullName>
    </submittedName>
</protein>
<comment type="caution">
    <text evidence="10">The sequence shown here is derived from an EMBL/GenBank/DDBJ whole genome shotgun (WGS) entry which is preliminary data.</text>
</comment>
<dbReference type="Gene3D" id="1.10.10.10">
    <property type="entry name" value="Winged helix-like DNA-binding domain superfamily/Winged helix DNA-binding domain"/>
    <property type="match status" value="1"/>
</dbReference>
<name>A0A9W8HB58_9FUNG</name>
<gene>
    <name evidence="10" type="primary">SFL1</name>
    <name evidence="10" type="ORF">H4R18_002298</name>
</gene>
<dbReference type="SMART" id="SM00415">
    <property type="entry name" value="HSF"/>
    <property type="match status" value="1"/>
</dbReference>
<organism evidence="10 11">
    <name type="scientific">Coemansia javaensis</name>
    <dbReference type="NCBI Taxonomy" id="2761396"/>
    <lineage>
        <taxon>Eukaryota</taxon>
        <taxon>Fungi</taxon>
        <taxon>Fungi incertae sedis</taxon>
        <taxon>Zoopagomycota</taxon>
        <taxon>Kickxellomycotina</taxon>
        <taxon>Kickxellomycetes</taxon>
        <taxon>Kickxellales</taxon>
        <taxon>Kickxellaceae</taxon>
        <taxon>Coemansia</taxon>
    </lineage>
</organism>
<feature type="region of interest" description="Disordered" evidence="8">
    <location>
        <begin position="144"/>
        <end position="171"/>
    </location>
</feature>
<evidence type="ECO:0000256" key="1">
    <source>
        <dbReference type="ARBA" id="ARBA00004123"/>
    </source>
</evidence>
<keyword evidence="3" id="KW-0805">Transcription regulation</keyword>
<sequence length="430" mass="44775">MSAGPRPSPDGDAGGGGDAPAAQPKRRLLIQKTHAAFVSKLYAMVADPGTDALIAWTAEGDCFKVTDPTEFARVVLPAYFKHGNWQSFVRQLNMYGFHKINDLAYGGVFGDTQLWMFKHPFFRRDELRLLQSIKRRGSGRPAAAAAAAAAPAAEGASEEAAPHNAADPHNTAADRVNTADLPDVDGASASELRECISALQQSNAQLWRENREMRAAVAGCQGALAGILRFLETAVVPPRPEPASLGAAAAHSAVADAFARLAAEVAPALPQMPPLPLPPPPPPPADGPACSPFRAGRYAGPPLPPLRSCGGPQSAAAAVRIASLSPPAGAPAAAAGPRLAIATRKRCSSSGSSSCSSCSSCTAGEPDDGPEPQVVLPPIANMVGAIAPPDRQQPGCWQPPHHHHHHHHHLALPAAARLHLPLPAKRPRHA</sequence>
<accession>A0A9W8HB58</accession>
<reference evidence="10" key="1">
    <citation type="submission" date="2022-07" db="EMBL/GenBank/DDBJ databases">
        <title>Phylogenomic reconstructions and comparative analyses of Kickxellomycotina fungi.</title>
        <authorList>
            <person name="Reynolds N.K."/>
            <person name="Stajich J.E."/>
            <person name="Barry K."/>
            <person name="Grigoriev I.V."/>
            <person name="Crous P."/>
            <person name="Smith M.E."/>
        </authorList>
    </citation>
    <scope>NUCLEOTIDE SEQUENCE</scope>
    <source>
        <strain evidence="10">NBRC 105414</strain>
    </source>
</reference>
<proteinExistence type="inferred from homology"/>
<dbReference type="SUPFAM" id="SSF46785">
    <property type="entry name" value="Winged helix' DNA-binding domain"/>
    <property type="match status" value="1"/>
</dbReference>
<dbReference type="GO" id="GO:0005634">
    <property type="term" value="C:nucleus"/>
    <property type="evidence" value="ECO:0007669"/>
    <property type="project" value="UniProtKB-SubCell"/>
</dbReference>
<dbReference type="GO" id="GO:0043565">
    <property type="term" value="F:sequence-specific DNA binding"/>
    <property type="evidence" value="ECO:0007669"/>
    <property type="project" value="InterPro"/>
</dbReference>
<keyword evidence="6" id="KW-0539">Nucleus</keyword>
<evidence type="ECO:0000256" key="2">
    <source>
        <dbReference type="ARBA" id="ARBA00006403"/>
    </source>
</evidence>
<evidence type="ECO:0000256" key="4">
    <source>
        <dbReference type="ARBA" id="ARBA00023125"/>
    </source>
</evidence>
<evidence type="ECO:0000256" key="3">
    <source>
        <dbReference type="ARBA" id="ARBA00023015"/>
    </source>
</evidence>
<dbReference type="FunFam" id="1.10.10.10:FF:000027">
    <property type="entry name" value="Heat shock transcription factor 1"/>
    <property type="match status" value="1"/>
</dbReference>
<dbReference type="InterPro" id="IPR036388">
    <property type="entry name" value="WH-like_DNA-bd_sf"/>
</dbReference>
<evidence type="ECO:0000256" key="6">
    <source>
        <dbReference type="ARBA" id="ARBA00023242"/>
    </source>
</evidence>
<comment type="similarity">
    <text evidence="2 7">Belongs to the HSF family.</text>
</comment>
<dbReference type="InterPro" id="IPR036390">
    <property type="entry name" value="WH_DNA-bd_sf"/>
</dbReference>
<dbReference type="PANTHER" id="PTHR10015:SF427">
    <property type="entry name" value="HEAT SHOCK FACTOR PROTEIN"/>
    <property type="match status" value="1"/>
</dbReference>
<dbReference type="Pfam" id="PF00447">
    <property type="entry name" value="HSF_DNA-bind"/>
    <property type="match status" value="1"/>
</dbReference>
<keyword evidence="5" id="KW-0804">Transcription</keyword>
<evidence type="ECO:0000256" key="8">
    <source>
        <dbReference type="SAM" id="MobiDB-lite"/>
    </source>
</evidence>
<evidence type="ECO:0000313" key="11">
    <source>
        <dbReference type="Proteomes" id="UP001140217"/>
    </source>
</evidence>
<evidence type="ECO:0000256" key="5">
    <source>
        <dbReference type="ARBA" id="ARBA00023163"/>
    </source>
</evidence>
<feature type="region of interest" description="Disordered" evidence="8">
    <location>
        <begin position="346"/>
        <end position="372"/>
    </location>
</feature>
<evidence type="ECO:0000259" key="9">
    <source>
        <dbReference type="SMART" id="SM00415"/>
    </source>
</evidence>
<keyword evidence="11" id="KW-1185">Reference proteome</keyword>
<feature type="compositionally biased region" description="Low complexity" evidence="8">
    <location>
        <begin position="144"/>
        <end position="159"/>
    </location>
</feature>
<dbReference type="PANTHER" id="PTHR10015">
    <property type="entry name" value="HEAT SHOCK TRANSCRIPTION FACTOR"/>
    <property type="match status" value="1"/>
</dbReference>
<dbReference type="EMBL" id="JANBUL010000074">
    <property type="protein sequence ID" value="KAJ2782365.1"/>
    <property type="molecule type" value="Genomic_DNA"/>
</dbReference>
<dbReference type="InterPro" id="IPR000232">
    <property type="entry name" value="HSF_DNA-bd"/>
</dbReference>
<dbReference type="AlphaFoldDB" id="A0A9W8HB58"/>
<dbReference type="Proteomes" id="UP001140217">
    <property type="component" value="Unassembled WGS sequence"/>
</dbReference>
<feature type="compositionally biased region" description="Low complexity" evidence="8">
    <location>
        <begin position="346"/>
        <end position="361"/>
    </location>
</feature>
<dbReference type="PRINTS" id="PR00056">
    <property type="entry name" value="HSFDOMAIN"/>
</dbReference>
<dbReference type="GO" id="GO:0003700">
    <property type="term" value="F:DNA-binding transcription factor activity"/>
    <property type="evidence" value="ECO:0007669"/>
    <property type="project" value="InterPro"/>
</dbReference>
<evidence type="ECO:0000313" key="10">
    <source>
        <dbReference type="EMBL" id="KAJ2782365.1"/>
    </source>
</evidence>
<comment type="subcellular location">
    <subcellularLocation>
        <location evidence="1">Nucleus</location>
    </subcellularLocation>
</comment>